<reference evidence="2" key="1">
    <citation type="submission" date="2021-03" db="EMBL/GenBank/DDBJ databases">
        <title>Comparative genomics and phylogenomic investigation of the class Geoglossomycetes provide insights into ecological specialization and systematics.</title>
        <authorList>
            <person name="Melie T."/>
            <person name="Pirro S."/>
            <person name="Miller A.N."/>
            <person name="Quandt A."/>
        </authorList>
    </citation>
    <scope>NUCLEOTIDE SEQUENCE</scope>
    <source>
        <strain evidence="2">GBOQ0MN5Z8</strain>
    </source>
</reference>
<organism evidence="2 3">
    <name type="scientific">Glutinoglossum americanum</name>
    <dbReference type="NCBI Taxonomy" id="1670608"/>
    <lineage>
        <taxon>Eukaryota</taxon>
        <taxon>Fungi</taxon>
        <taxon>Dikarya</taxon>
        <taxon>Ascomycota</taxon>
        <taxon>Pezizomycotina</taxon>
        <taxon>Geoglossomycetes</taxon>
        <taxon>Geoglossales</taxon>
        <taxon>Geoglossaceae</taxon>
        <taxon>Glutinoglossum</taxon>
    </lineage>
</organism>
<dbReference type="PANTHER" id="PTHR28042:SF1">
    <property type="entry name" value="E3 UBIQUITIN-PROTEIN LIGASE COMPLEX SLX5-SLX8 SUBUNIT SLX5"/>
    <property type="match status" value="1"/>
</dbReference>
<dbReference type="Proteomes" id="UP000698800">
    <property type="component" value="Unassembled WGS sequence"/>
</dbReference>
<name>A0A9P8ID74_9PEZI</name>
<protein>
    <submittedName>
        <fullName evidence="2">Uncharacterized protein</fullName>
    </submittedName>
</protein>
<dbReference type="PANTHER" id="PTHR28042">
    <property type="entry name" value="E3 UBIQUITIN-PROTEIN LIGASE COMPLEX SLX5-SLX8 SUBUNIT SLX5"/>
    <property type="match status" value="1"/>
</dbReference>
<evidence type="ECO:0000256" key="1">
    <source>
        <dbReference type="SAM" id="MobiDB-lite"/>
    </source>
</evidence>
<dbReference type="AlphaFoldDB" id="A0A9P8ID74"/>
<evidence type="ECO:0000313" key="3">
    <source>
        <dbReference type="Proteomes" id="UP000698800"/>
    </source>
</evidence>
<sequence length="321" mass="35391">MESRILPAPRPFEFAGPGTLVSQTIIDLTGDDSPPPSHATSRDHSSSRISRPPRYPRDIIDVDALPDTPERRSAALRPHSPEVELTFSRPRVPTRVDLHRPTGLRTVAQPVEPHQIYSSAPRGVNHGVAGVNERGPAAATAQSQAHLNLHERLSLISQQFNTEINSFDDERDPPRRARQQNNNGGHFPVAANFPIPMLDYRDVGFELMPEDLPDDAVIVLGKRNYSAPEPAQEGFTRSPNEEDVIVCPNCDDELTVGDGEVKRSVWVAKCGHVYCGECTKGRKVTSKKKSPKSKNPPFAVCRVDGCNQKVSAPTAMFQLYL</sequence>
<dbReference type="InterPro" id="IPR038886">
    <property type="entry name" value="E3_SLX5/Rfp1"/>
</dbReference>
<keyword evidence="3" id="KW-1185">Reference proteome</keyword>
<dbReference type="GO" id="GO:0004842">
    <property type="term" value="F:ubiquitin-protein transferase activity"/>
    <property type="evidence" value="ECO:0007669"/>
    <property type="project" value="TreeGrafter"/>
</dbReference>
<feature type="region of interest" description="Disordered" evidence="1">
    <location>
        <begin position="26"/>
        <end position="61"/>
    </location>
</feature>
<feature type="region of interest" description="Disordered" evidence="1">
    <location>
        <begin position="164"/>
        <end position="188"/>
    </location>
</feature>
<accession>A0A9P8ID74</accession>
<dbReference type="GO" id="GO:0033768">
    <property type="term" value="C:SUMO-targeted ubiquitin ligase complex"/>
    <property type="evidence" value="ECO:0007669"/>
    <property type="project" value="TreeGrafter"/>
</dbReference>
<gene>
    <name evidence="2" type="ORF">FGG08_000239</name>
</gene>
<dbReference type="OrthoDB" id="2398441at2759"/>
<comment type="caution">
    <text evidence="2">The sequence shown here is derived from an EMBL/GenBank/DDBJ whole genome shotgun (WGS) entry which is preliminary data.</text>
</comment>
<proteinExistence type="predicted"/>
<dbReference type="EMBL" id="JAGHQL010000003">
    <property type="protein sequence ID" value="KAH0547514.1"/>
    <property type="molecule type" value="Genomic_DNA"/>
</dbReference>
<evidence type="ECO:0000313" key="2">
    <source>
        <dbReference type="EMBL" id="KAH0547514.1"/>
    </source>
</evidence>